<proteinExistence type="predicted"/>
<evidence type="ECO:0000256" key="1">
    <source>
        <dbReference type="SAM" id="MobiDB-lite"/>
    </source>
</evidence>
<dbReference type="EMBL" id="JAIXMP010000033">
    <property type="protein sequence ID" value="KAI9250244.1"/>
    <property type="molecule type" value="Genomic_DNA"/>
</dbReference>
<accession>A0AAD5K0J0</accession>
<name>A0AAD5K0J0_9FUNG</name>
<comment type="caution">
    <text evidence="2">The sequence shown here is derived from an EMBL/GenBank/DDBJ whole genome shotgun (WGS) entry which is preliminary data.</text>
</comment>
<keyword evidence="3" id="KW-1185">Reference proteome</keyword>
<reference evidence="2" key="2">
    <citation type="submission" date="2023-02" db="EMBL/GenBank/DDBJ databases">
        <authorList>
            <consortium name="DOE Joint Genome Institute"/>
            <person name="Mondo S.J."/>
            <person name="Chang Y."/>
            <person name="Wang Y."/>
            <person name="Ahrendt S."/>
            <person name="Andreopoulos W."/>
            <person name="Barry K."/>
            <person name="Beard J."/>
            <person name="Benny G.L."/>
            <person name="Blankenship S."/>
            <person name="Bonito G."/>
            <person name="Cuomo C."/>
            <person name="Desiro A."/>
            <person name="Gervers K.A."/>
            <person name="Hundley H."/>
            <person name="Kuo A."/>
            <person name="LaButti K."/>
            <person name="Lang B.F."/>
            <person name="Lipzen A."/>
            <person name="O'Donnell K."/>
            <person name="Pangilinan J."/>
            <person name="Reynolds N."/>
            <person name="Sandor L."/>
            <person name="Smith M.W."/>
            <person name="Tsang A."/>
            <person name="Grigoriev I.V."/>
            <person name="Stajich J.E."/>
            <person name="Spatafora J.W."/>
        </authorList>
    </citation>
    <scope>NUCLEOTIDE SEQUENCE</scope>
    <source>
        <strain evidence="2">RSA 2281</strain>
    </source>
</reference>
<gene>
    <name evidence="2" type="ORF">BDA99DRAFT_214883</name>
</gene>
<reference evidence="2" key="1">
    <citation type="journal article" date="2022" name="IScience">
        <title>Evolution of zygomycete secretomes and the origins of terrestrial fungal ecologies.</title>
        <authorList>
            <person name="Chang Y."/>
            <person name="Wang Y."/>
            <person name="Mondo S."/>
            <person name="Ahrendt S."/>
            <person name="Andreopoulos W."/>
            <person name="Barry K."/>
            <person name="Beard J."/>
            <person name="Benny G.L."/>
            <person name="Blankenship S."/>
            <person name="Bonito G."/>
            <person name="Cuomo C."/>
            <person name="Desiro A."/>
            <person name="Gervers K.A."/>
            <person name="Hundley H."/>
            <person name="Kuo A."/>
            <person name="LaButti K."/>
            <person name="Lang B.F."/>
            <person name="Lipzen A."/>
            <person name="O'Donnell K."/>
            <person name="Pangilinan J."/>
            <person name="Reynolds N."/>
            <person name="Sandor L."/>
            <person name="Smith M.E."/>
            <person name="Tsang A."/>
            <person name="Grigoriev I.V."/>
            <person name="Stajich J.E."/>
            <person name="Spatafora J.W."/>
        </authorList>
    </citation>
    <scope>NUCLEOTIDE SEQUENCE</scope>
    <source>
        <strain evidence="2">RSA 2281</strain>
    </source>
</reference>
<protein>
    <submittedName>
        <fullName evidence="2">Uncharacterized protein</fullName>
    </submittedName>
</protein>
<evidence type="ECO:0000313" key="3">
    <source>
        <dbReference type="Proteomes" id="UP001209540"/>
    </source>
</evidence>
<feature type="region of interest" description="Disordered" evidence="1">
    <location>
        <begin position="108"/>
        <end position="149"/>
    </location>
</feature>
<organism evidence="2 3">
    <name type="scientific">Phascolomyces articulosus</name>
    <dbReference type="NCBI Taxonomy" id="60185"/>
    <lineage>
        <taxon>Eukaryota</taxon>
        <taxon>Fungi</taxon>
        <taxon>Fungi incertae sedis</taxon>
        <taxon>Mucoromycota</taxon>
        <taxon>Mucoromycotina</taxon>
        <taxon>Mucoromycetes</taxon>
        <taxon>Mucorales</taxon>
        <taxon>Lichtheimiaceae</taxon>
        <taxon>Phascolomyces</taxon>
    </lineage>
</organism>
<dbReference type="Proteomes" id="UP001209540">
    <property type="component" value="Unassembled WGS sequence"/>
</dbReference>
<feature type="compositionally biased region" description="Basic residues" evidence="1">
    <location>
        <begin position="117"/>
        <end position="130"/>
    </location>
</feature>
<sequence length="350" mass="40950">MDSYITYIKNNYDIFDPVDFYKHFKFTDEITGKKCLVETLETVCSFENDSPVRRWAVLQKNKNESYKHLDTTETKNHWAEVAITNVMADRLTAVENYASNAYRRVAENVQRGENSQGHRRSRRRSRKRKYATYNEGSNSSRDDKPRRKYRIHTDVNSDDEGILDEAVFDDDKWKIGPTNEYSLSDYLFEYRGCSIDSNNRQKHKQLSMARMMAMHHIFYFPKDSEVSCIRDLEDNYIDTVYEQIPQEVEDPLIKSASVDIYTEKIICLLNKSKINEAEKLQTFGSIMVQAANTDNKISMKAAEVLFDLGRYFVDNKNGIRKTWGEDSFVHQVIAPCVRNIFQGPKYGSKW</sequence>
<dbReference type="AlphaFoldDB" id="A0AAD5K0J0"/>
<evidence type="ECO:0000313" key="2">
    <source>
        <dbReference type="EMBL" id="KAI9250244.1"/>
    </source>
</evidence>
<feature type="compositionally biased region" description="Basic and acidic residues" evidence="1">
    <location>
        <begin position="140"/>
        <end position="149"/>
    </location>
</feature>